<dbReference type="InterPro" id="IPR051781">
    <property type="entry name" value="Metallo-dep_Hydrolase"/>
</dbReference>
<dbReference type="RefSeq" id="WP_309560813.1">
    <property type="nucleotide sequence ID" value="NZ_JAVJIU010000002.1"/>
</dbReference>
<dbReference type="EMBL" id="JAVJIU010000002">
    <property type="protein sequence ID" value="MDR5589926.1"/>
    <property type="molecule type" value="Genomic_DNA"/>
</dbReference>
<reference evidence="4" key="1">
    <citation type="submission" date="2023-07" db="EMBL/GenBank/DDBJ databases">
        <title>Christiangramia sp. SM2212., a novel bacterium of the family Flavobacteriaceae isolated from the sea sediment.</title>
        <authorList>
            <person name="Wang J."/>
            <person name="Zhang X."/>
        </authorList>
    </citation>
    <scope>NUCLEOTIDE SEQUENCE [LARGE SCALE GENOMIC DNA]</scope>
    <source>
        <strain evidence="4">SM2212</strain>
    </source>
</reference>
<name>A0ABU1ENJ7_9FLAO</name>
<protein>
    <submittedName>
        <fullName evidence="3">Amidohydrolase family protein</fullName>
    </submittedName>
</protein>
<evidence type="ECO:0000313" key="3">
    <source>
        <dbReference type="EMBL" id="MDR5589926.1"/>
    </source>
</evidence>
<dbReference type="InterPro" id="IPR011059">
    <property type="entry name" value="Metal-dep_hydrolase_composite"/>
</dbReference>
<dbReference type="SUPFAM" id="SSF51556">
    <property type="entry name" value="Metallo-dependent hydrolases"/>
    <property type="match status" value="1"/>
</dbReference>
<comment type="caution">
    <text evidence="3">The sequence shown here is derived from an EMBL/GenBank/DDBJ whole genome shotgun (WGS) entry which is preliminary data.</text>
</comment>
<dbReference type="Proteomes" id="UP001257234">
    <property type="component" value="Unassembled WGS sequence"/>
</dbReference>
<dbReference type="Gene3D" id="3.20.20.140">
    <property type="entry name" value="Metal-dependent hydrolases"/>
    <property type="match status" value="1"/>
</dbReference>
<dbReference type="Pfam" id="PF01979">
    <property type="entry name" value="Amidohydro_1"/>
    <property type="match status" value="1"/>
</dbReference>
<feature type="signal peptide" evidence="1">
    <location>
        <begin position="1"/>
        <end position="19"/>
    </location>
</feature>
<dbReference type="InterPro" id="IPR006680">
    <property type="entry name" value="Amidohydro-rel"/>
</dbReference>
<dbReference type="SUPFAM" id="SSF51338">
    <property type="entry name" value="Composite domain of metallo-dependent hydrolases"/>
    <property type="match status" value="1"/>
</dbReference>
<dbReference type="Gene3D" id="2.30.40.10">
    <property type="entry name" value="Urease, subunit C, domain 1"/>
    <property type="match status" value="1"/>
</dbReference>
<accession>A0ABU1ENJ7</accession>
<evidence type="ECO:0000313" key="4">
    <source>
        <dbReference type="Proteomes" id="UP001257234"/>
    </source>
</evidence>
<evidence type="ECO:0000259" key="2">
    <source>
        <dbReference type="Pfam" id="PF01979"/>
    </source>
</evidence>
<proteinExistence type="predicted"/>
<gene>
    <name evidence="3" type="ORF">RE431_04715</name>
</gene>
<organism evidence="3 4">
    <name type="scientific">Christiangramia sediminicola</name>
    <dbReference type="NCBI Taxonomy" id="3073267"/>
    <lineage>
        <taxon>Bacteria</taxon>
        <taxon>Pseudomonadati</taxon>
        <taxon>Bacteroidota</taxon>
        <taxon>Flavobacteriia</taxon>
        <taxon>Flavobacteriales</taxon>
        <taxon>Flavobacteriaceae</taxon>
        <taxon>Christiangramia</taxon>
    </lineage>
</organism>
<dbReference type="PANTHER" id="PTHR43135:SF3">
    <property type="entry name" value="ALPHA-D-RIBOSE 1-METHYLPHOSPHONATE 5-TRIPHOSPHATE DIPHOSPHATASE"/>
    <property type="match status" value="1"/>
</dbReference>
<feature type="domain" description="Amidohydrolase-related" evidence="2">
    <location>
        <begin position="79"/>
        <end position="422"/>
    </location>
</feature>
<evidence type="ECO:0000256" key="1">
    <source>
        <dbReference type="SAM" id="SignalP"/>
    </source>
</evidence>
<keyword evidence="1" id="KW-0732">Signal</keyword>
<dbReference type="PANTHER" id="PTHR43135">
    <property type="entry name" value="ALPHA-D-RIBOSE 1-METHYLPHOSPHONATE 5-TRIPHOSPHATE DIPHOSPHATASE"/>
    <property type="match status" value="1"/>
</dbReference>
<keyword evidence="4" id="KW-1185">Reference proteome</keyword>
<feature type="chain" id="PRO_5045803264" evidence="1">
    <location>
        <begin position="20"/>
        <end position="451"/>
    </location>
</feature>
<dbReference type="InterPro" id="IPR032466">
    <property type="entry name" value="Metal_Hydrolase"/>
</dbReference>
<sequence length="451" mass="50165">MKKLFFILILLLNVALVVAQRSNSEIVLIKNIKLIDGTGGPIQNNTTVLIEDGIFKKVFNSSDFKISKGVRIIDGKGKTMIPGLVGVHNHLHIPGNPFLGEIATKLYLASGVTTIQTCGAASPNKEIEIARKIETGEILGPEIIPSGPYITGKGGNPNMIIPRNEDQLRDTIKFWTDKGAKWFKVYRNIEPEFLKIVIDEAHKNKLKVTGHLCSITFKEASEMGIDAIEHGLNSVSDFRGEKEVGKCSGSREYIDELDLDSEEVEDLLDNLVENETVLTSTLSIYEASVSSRSIIDERSSEIMSESFRNNFKNISNSSNKEVSKTREKRLKRIMEFEYKFYKKGGILSAGVDAGRHVLPGFGDQRNFILLIEAGFTTQEVINIMTKNGAIKLGRTDIGTIETGKRADFIILDGDLEFDEKAIEKIYKIYKNGFCYDPDSLLKGLKGKYGNL</sequence>